<dbReference type="AlphaFoldDB" id="A0A2I1KUL0"/>
<feature type="region of interest" description="Disordered" evidence="1">
    <location>
        <begin position="1"/>
        <end position="135"/>
    </location>
</feature>
<evidence type="ECO:0000256" key="1">
    <source>
        <dbReference type="SAM" id="MobiDB-lite"/>
    </source>
</evidence>
<proteinExistence type="predicted"/>
<name>A0A2I1KUL0_9ACTO</name>
<protein>
    <submittedName>
        <fullName evidence="2">Uncharacterized protein</fullName>
    </submittedName>
</protein>
<feature type="compositionally biased region" description="Basic and acidic residues" evidence="1">
    <location>
        <begin position="100"/>
        <end position="110"/>
    </location>
</feature>
<reference evidence="2 3" key="1">
    <citation type="submission" date="2017-12" db="EMBL/GenBank/DDBJ databases">
        <title>Phylogenetic diversity of female urinary microbiome.</title>
        <authorList>
            <person name="Thomas-White K."/>
            <person name="Wolfe A.J."/>
        </authorList>
    </citation>
    <scope>NUCLEOTIDE SEQUENCE [LARGE SCALE GENOMIC DNA]</scope>
    <source>
        <strain evidence="2 3">UMB0319</strain>
    </source>
</reference>
<evidence type="ECO:0000313" key="2">
    <source>
        <dbReference type="EMBL" id="PKY99298.1"/>
    </source>
</evidence>
<organism evidence="2 3">
    <name type="scientific">Actinomyces urogenitalis</name>
    <dbReference type="NCBI Taxonomy" id="103621"/>
    <lineage>
        <taxon>Bacteria</taxon>
        <taxon>Bacillati</taxon>
        <taxon>Actinomycetota</taxon>
        <taxon>Actinomycetes</taxon>
        <taxon>Actinomycetales</taxon>
        <taxon>Actinomycetaceae</taxon>
        <taxon>Actinomyces</taxon>
    </lineage>
</organism>
<comment type="caution">
    <text evidence="2">The sequence shown here is derived from an EMBL/GenBank/DDBJ whole genome shotgun (WGS) entry which is preliminary data.</text>
</comment>
<feature type="compositionally biased region" description="Gly residues" evidence="1">
    <location>
        <begin position="125"/>
        <end position="135"/>
    </location>
</feature>
<sequence>MAPRGLGSPRPPVPRPQSLRSEPAAPGRRGRPLCSAWPAPSPPVRAPPAPREAPEPGAAGPVRQTPPPPRGGHPATRPEGRPEPRPGATSGRGCARRRGRETGAGERDPADGAVPLAWLTKPRDAGGGGAGGSSCGHCAGRGGALERTSQCLTGQQCRRPHAPGHARPR</sequence>
<feature type="compositionally biased region" description="Pro residues" evidence="1">
    <location>
        <begin position="39"/>
        <end position="51"/>
    </location>
</feature>
<evidence type="ECO:0000313" key="3">
    <source>
        <dbReference type="Proteomes" id="UP000234778"/>
    </source>
</evidence>
<dbReference type="EMBL" id="PKHA01000002">
    <property type="protein sequence ID" value="PKY99298.1"/>
    <property type="molecule type" value="Genomic_DNA"/>
</dbReference>
<accession>A0A2I1KUL0</accession>
<dbReference type="Proteomes" id="UP000234778">
    <property type="component" value="Unassembled WGS sequence"/>
</dbReference>
<gene>
    <name evidence="2" type="ORF">CYJ26_04100</name>
</gene>